<feature type="domain" description="Gryzun putative trafficking through Golgi" evidence="2">
    <location>
        <begin position="391"/>
        <end position="968"/>
    </location>
</feature>
<dbReference type="eggNOG" id="ENOG502QV3F">
    <property type="taxonomic scope" value="Eukaryota"/>
</dbReference>
<evidence type="ECO:0000256" key="1">
    <source>
        <dbReference type="SAM" id="MobiDB-lite"/>
    </source>
</evidence>
<dbReference type="AlphaFoldDB" id="G2QEW2"/>
<dbReference type="HOGENOM" id="CLU_003572_1_0_1"/>
<evidence type="ECO:0000313" key="5">
    <source>
        <dbReference type="Proteomes" id="UP000007322"/>
    </source>
</evidence>
<dbReference type="Proteomes" id="UP000007322">
    <property type="component" value="Chromosome 4"/>
</dbReference>
<dbReference type="VEuPathDB" id="FungiDB:MYCTH_2064467"/>
<feature type="region of interest" description="Disordered" evidence="1">
    <location>
        <begin position="22"/>
        <end position="41"/>
    </location>
</feature>
<dbReference type="Pfam" id="PF07919">
    <property type="entry name" value="Gryzun"/>
    <property type="match status" value="2"/>
</dbReference>
<dbReference type="OMA" id="SIYACFY"/>
<reference evidence="4 5" key="1">
    <citation type="journal article" date="2011" name="Nat. Biotechnol.">
        <title>Comparative genomic analysis of the thermophilic biomass-degrading fungi Myceliophthora thermophila and Thielavia terrestris.</title>
        <authorList>
            <person name="Berka R.M."/>
            <person name="Grigoriev I.V."/>
            <person name="Otillar R."/>
            <person name="Salamov A."/>
            <person name="Grimwood J."/>
            <person name="Reid I."/>
            <person name="Ishmael N."/>
            <person name="John T."/>
            <person name="Darmond C."/>
            <person name="Moisan M.-C."/>
            <person name="Henrissat B."/>
            <person name="Coutinho P.M."/>
            <person name="Lombard V."/>
            <person name="Natvig D.O."/>
            <person name="Lindquist E."/>
            <person name="Schmutz J."/>
            <person name="Lucas S."/>
            <person name="Harris P."/>
            <person name="Powlowski J."/>
            <person name="Bellemare A."/>
            <person name="Taylor D."/>
            <person name="Butler G."/>
            <person name="de Vries R.P."/>
            <person name="Allijn I.E."/>
            <person name="van den Brink J."/>
            <person name="Ushinsky S."/>
            <person name="Storms R."/>
            <person name="Powell A.J."/>
            <person name="Paulsen I.T."/>
            <person name="Elbourne L.D.H."/>
            <person name="Baker S.E."/>
            <person name="Magnuson J."/>
            <person name="LaBoissiere S."/>
            <person name="Clutterbuck A.J."/>
            <person name="Martinez D."/>
            <person name="Wogulis M."/>
            <person name="de Leon A.L."/>
            <person name="Rey M.W."/>
            <person name="Tsang A."/>
        </authorList>
    </citation>
    <scope>NUCLEOTIDE SEQUENCE [LARGE SCALE GENOMIC DNA]</scope>
    <source>
        <strain evidence="5">ATCC 42464 / BCRC 31852 / DSM 1799</strain>
    </source>
</reference>
<dbReference type="PANTHER" id="PTHR14374">
    <property type="entry name" value="FOIE GRAS"/>
    <property type="match status" value="1"/>
</dbReference>
<evidence type="ECO:0008006" key="6">
    <source>
        <dbReference type="Google" id="ProtNLM"/>
    </source>
</evidence>
<feature type="region of interest" description="Disordered" evidence="1">
    <location>
        <begin position="478"/>
        <end position="503"/>
    </location>
</feature>
<dbReference type="STRING" id="573729.G2QEW2"/>
<feature type="compositionally biased region" description="Acidic residues" evidence="1">
    <location>
        <begin position="484"/>
        <end position="503"/>
    </location>
</feature>
<dbReference type="InParanoid" id="G2QEW2"/>
<dbReference type="Pfam" id="PF11817">
    <property type="entry name" value="Foie-gras_1"/>
    <property type="match status" value="1"/>
</dbReference>
<dbReference type="OrthoDB" id="6278596at2759"/>
<evidence type="ECO:0000259" key="3">
    <source>
        <dbReference type="Pfam" id="PF11817"/>
    </source>
</evidence>
<dbReference type="PANTHER" id="PTHR14374:SF0">
    <property type="entry name" value="TRAFFICKING PROTEIN PARTICLE COMPLEX SUBUNIT 11"/>
    <property type="match status" value="1"/>
</dbReference>
<protein>
    <recommendedName>
        <fullName evidence="6">Trafficking protein particle complex subunit 11 domain-containing protein</fullName>
    </recommendedName>
</protein>
<accession>G2QEW2</accession>
<keyword evidence="5" id="KW-1185">Reference proteome</keyword>
<dbReference type="EMBL" id="CP003005">
    <property type="protein sequence ID" value="AEO58991.1"/>
    <property type="molecule type" value="Genomic_DNA"/>
</dbReference>
<dbReference type="KEGG" id="mtm:MYCTH_2064467"/>
<dbReference type="InterPro" id="IPR021773">
    <property type="entry name" value="TPC11"/>
</dbReference>
<gene>
    <name evidence="4" type="ORF">MYCTH_2064467</name>
</gene>
<feature type="domain" description="Trafficking protein particle complex subunit 11" evidence="3">
    <location>
        <begin position="96"/>
        <end position="364"/>
    </location>
</feature>
<dbReference type="RefSeq" id="XP_003664236.1">
    <property type="nucleotide sequence ID" value="XM_003664188.1"/>
</dbReference>
<dbReference type="GeneID" id="11513945"/>
<organism evidence="4 5">
    <name type="scientific">Thermothelomyces thermophilus (strain ATCC 42464 / BCRC 31852 / DSM 1799)</name>
    <name type="common">Sporotrichum thermophile</name>
    <dbReference type="NCBI Taxonomy" id="573729"/>
    <lineage>
        <taxon>Eukaryota</taxon>
        <taxon>Fungi</taxon>
        <taxon>Dikarya</taxon>
        <taxon>Ascomycota</taxon>
        <taxon>Pezizomycotina</taxon>
        <taxon>Sordariomycetes</taxon>
        <taxon>Sordariomycetidae</taxon>
        <taxon>Sordariales</taxon>
        <taxon>Chaetomiaceae</taxon>
        <taxon>Thermothelomyces</taxon>
    </lineage>
</organism>
<evidence type="ECO:0000259" key="2">
    <source>
        <dbReference type="Pfam" id="PF07919"/>
    </source>
</evidence>
<name>G2QEW2_THET4</name>
<proteinExistence type="predicted"/>
<evidence type="ECO:0000313" key="4">
    <source>
        <dbReference type="EMBL" id="AEO58991.1"/>
    </source>
</evidence>
<sequence length="1046" mass="116100">MLTTLYSVSLEYYRDLGRHSRKKRGRGIVPQPTVPPTSGTSQTLSLAGWNVRYDFKSAIFAEYRLEMDVALRSYEQAYENLLSSELMELIPSWSPRWNEARFLADVIAVRCLRCLLWNGQHSAAARRWLAHRERIADFVDRRGRGTNNYGWEAWEARWAVVMADLIAKTDIPELAPATLRLYLPPEKSVMGERLQPWELLHHPGYWYRLAARHTQARRAYAHAIPDDDRRSPSDSPASHVAKSAFTYDTYMCPEPHEEYPLGRAGVNHGQIIVDYLMRACTEFLDRRQTRFAAEVSLECARELALAKDWQNTVRLLGPIWKESPFRTEGWIAIAEELGWALRTAAAEVGDAESVLLADWELLSRDFARRPDWHYDISRSLEGIRLSSKPSVSIRDGQLLSFISASFLFKDEEGKAGQSVHSQLSIRSNAQQDSAPVILNSVYLSFTGSLDGVILHHQSGGQAAQRKCSTTLFTVPLTKQADSVTETESETESESGAETPDEVDNGVTLVGFADLTLSPGQTLVFNLEIPLREPGETRVDSLTVNVGTDTFELRQSLTFDERRNTNLWYISPSATKHVVHPQPLAVRVLPRPPKMEIRCPSWKEQYYTDEPISLDIEIENGEDIEALAKLDVVLLGDKPPLFTVIVPNHGGRSSSSVRSEEARLSGAPVGTIASSGSLTVCLRMPQIERSSRYDMTVKVTYFLATNPGTPISQTAGFQLNIVSPFEANYDLIPRVHPDPWPSFFDPEGVPIPSDGDGGDDVAHPPRGISQAWSLIIRYASFAAEPLRVTDIDIAIQPSPTSRCSAVAKHTNLPPSGAGRLIRPKTMEEAVFDLSAQKLTVDDRAHAPLDMSLIIRWTRPDADADADADTDPRTDGNTTTLPIPRFTIFGTEPRVLATVAHHHHHRRRGAAPIPLTTLTVTIENASGHFLTFGLSMEPSEQFAFSGPKQTTLNLLPVSRRAVEYRLLPFGGGGGGGGGGDAGGEGEEDRDGAAVVEGIWVRPGLVVRDKYFQKVLRVVPGGDGVRIGKDGFEVWLPTFGRRGRKKREE</sequence>
<feature type="domain" description="Gryzun putative trafficking through Golgi" evidence="2">
    <location>
        <begin position="991"/>
        <end position="1034"/>
    </location>
</feature>
<dbReference type="InterPro" id="IPR012880">
    <property type="entry name" value="Gryzun"/>
</dbReference>